<keyword evidence="3" id="KW-1185">Reference proteome</keyword>
<accession>A0AAW0XTN3</accession>
<reference evidence="2 3" key="1">
    <citation type="journal article" date="2024" name="BMC Genomics">
        <title>Genome assembly of redclaw crayfish (Cherax quadricarinatus) provides insights into its immune adaptation and hypoxia tolerance.</title>
        <authorList>
            <person name="Liu Z."/>
            <person name="Zheng J."/>
            <person name="Li H."/>
            <person name="Fang K."/>
            <person name="Wang S."/>
            <person name="He J."/>
            <person name="Zhou D."/>
            <person name="Weng S."/>
            <person name="Chi M."/>
            <person name="Gu Z."/>
            <person name="He J."/>
            <person name="Li F."/>
            <person name="Wang M."/>
        </authorList>
    </citation>
    <scope>NUCLEOTIDE SEQUENCE [LARGE SCALE GENOMIC DNA]</scope>
    <source>
        <strain evidence="2">ZL_2023a</strain>
    </source>
</reference>
<evidence type="ECO:0000313" key="2">
    <source>
        <dbReference type="EMBL" id="KAK8743313.1"/>
    </source>
</evidence>
<keyword evidence="1" id="KW-0472">Membrane</keyword>
<dbReference type="EMBL" id="JARKIK010000025">
    <property type="protein sequence ID" value="KAK8743313.1"/>
    <property type="molecule type" value="Genomic_DNA"/>
</dbReference>
<evidence type="ECO:0000256" key="1">
    <source>
        <dbReference type="SAM" id="Phobius"/>
    </source>
</evidence>
<gene>
    <name evidence="2" type="ORF">OTU49_001366</name>
</gene>
<dbReference type="AlphaFoldDB" id="A0AAW0XTN3"/>
<name>A0AAW0XTN3_CHEQU</name>
<feature type="non-terminal residue" evidence="2">
    <location>
        <position position="1"/>
    </location>
</feature>
<dbReference type="Proteomes" id="UP001445076">
    <property type="component" value="Unassembled WGS sequence"/>
</dbReference>
<sequence length="135" mass="15481">EKENIVALTCFLAVHPEEQRNHDPIVDPRTRSTPTRLNFPSSMNRLTVGYHTKKKNIEFLALPSADCYLRSLPRPWITHPPPQPFVYMLSGSAVNLGYCFLCCLLWMQDCRHLNDLSRVQGYVRSPDPPPTPHNP</sequence>
<comment type="caution">
    <text evidence="2">The sequence shown here is derived from an EMBL/GenBank/DDBJ whole genome shotgun (WGS) entry which is preliminary data.</text>
</comment>
<proteinExistence type="predicted"/>
<keyword evidence="1" id="KW-1133">Transmembrane helix</keyword>
<organism evidence="2 3">
    <name type="scientific">Cherax quadricarinatus</name>
    <name type="common">Australian red claw crayfish</name>
    <dbReference type="NCBI Taxonomy" id="27406"/>
    <lineage>
        <taxon>Eukaryota</taxon>
        <taxon>Metazoa</taxon>
        <taxon>Ecdysozoa</taxon>
        <taxon>Arthropoda</taxon>
        <taxon>Crustacea</taxon>
        <taxon>Multicrustacea</taxon>
        <taxon>Malacostraca</taxon>
        <taxon>Eumalacostraca</taxon>
        <taxon>Eucarida</taxon>
        <taxon>Decapoda</taxon>
        <taxon>Pleocyemata</taxon>
        <taxon>Astacidea</taxon>
        <taxon>Parastacoidea</taxon>
        <taxon>Parastacidae</taxon>
        <taxon>Cherax</taxon>
    </lineage>
</organism>
<keyword evidence="1" id="KW-0812">Transmembrane</keyword>
<feature type="transmembrane region" description="Helical" evidence="1">
    <location>
        <begin position="85"/>
        <end position="107"/>
    </location>
</feature>
<protein>
    <submittedName>
        <fullName evidence="2">Uncharacterized protein</fullName>
    </submittedName>
</protein>
<evidence type="ECO:0000313" key="3">
    <source>
        <dbReference type="Proteomes" id="UP001445076"/>
    </source>
</evidence>